<reference evidence="1 2" key="1">
    <citation type="submission" date="2018-08" db="EMBL/GenBank/DDBJ databases">
        <title>A genome reference for cultivated species of the human gut microbiota.</title>
        <authorList>
            <person name="Zou Y."/>
            <person name="Xue W."/>
            <person name="Luo G."/>
        </authorList>
    </citation>
    <scope>NUCLEOTIDE SEQUENCE [LARGE SCALE GENOMIC DNA]</scope>
    <source>
        <strain evidence="1 2">AM35-14</strain>
    </source>
</reference>
<evidence type="ECO:0000313" key="2">
    <source>
        <dbReference type="Proteomes" id="UP000283975"/>
    </source>
</evidence>
<dbReference type="InterPro" id="IPR049215">
    <property type="entry name" value="DUF6809"/>
</dbReference>
<evidence type="ECO:0000313" key="1">
    <source>
        <dbReference type="EMBL" id="RHC54656.1"/>
    </source>
</evidence>
<name>A0A414AT03_9FIRM</name>
<dbReference type="EMBL" id="QSHZ01000020">
    <property type="protein sequence ID" value="RHC54656.1"/>
    <property type="molecule type" value="Genomic_DNA"/>
</dbReference>
<accession>A0A414AT03</accession>
<proteinExistence type="predicted"/>
<gene>
    <name evidence="1" type="ORF">DW839_18325</name>
</gene>
<organism evidence="1 2">
    <name type="scientific">Enterocloster bolteae</name>
    <dbReference type="NCBI Taxonomy" id="208479"/>
    <lineage>
        <taxon>Bacteria</taxon>
        <taxon>Bacillati</taxon>
        <taxon>Bacillota</taxon>
        <taxon>Clostridia</taxon>
        <taxon>Lachnospirales</taxon>
        <taxon>Lachnospiraceae</taxon>
        <taxon>Enterocloster</taxon>
    </lineage>
</organism>
<comment type="caution">
    <text evidence="1">The sequence shown here is derived from an EMBL/GenBank/DDBJ whole genome shotgun (WGS) entry which is preliminary data.</text>
</comment>
<dbReference type="Pfam" id="PF20648">
    <property type="entry name" value="DUF6809"/>
    <property type="match status" value="1"/>
</dbReference>
<protein>
    <submittedName>
        <fullName evidence="1">Uncharacterized protein</fullName>
    </submittedName>
</protein>
<dbReference type="Proteomes" id="UP000283975">
    <property type="component" value="Unassembled WGS sequence"/>
</dbReference>
<dbReference type="AlphaFoldDB" id="A0A414AT03"/>
<sequence length="86" mass="9997">MIREIYEGDFRPVDNMGMSEEYQEKRQIAYELGKQFMDRLEPADKDELSKILEAHMEVLVAGMEEGYIYGFSDGIKLIMEAIKGKK</sequence>